<evidence type="ECO:0000259" key="3">
    <source>
        <dbReference type="PROSITE" id="PS50977"/>
    </source>
</evidence>
<dbReference type="PROSITE" id="PS50977">
    <property type="entry name" value="HTH_TETR_2"/>
    <property type="match status" value="1"/>
</dbReference>
<dbReference type="Proteomes" id="UP001164390">
    <property type="component" value="Chromosome"/>
</dbReference>
<dbReference type="PRINTS" id="PR00455">
    <property type="entry name" value="HTHTETR"/>
</dbReference>
<proteinExistence type="predicted"/>
<dbReference type="InterPro" id="IPR009057">
    <property type="entry name" value="Homeodomain-like_sf"/>
</dbReference>
<evidence type="ECO:0000256" key="2">
    <source>
        <dbReference type="PROSITE-ProRule" id="PRU00335"/>
    </source>
</evidence>
<keyword evidence="1 2" id="KW-0238">DNA-binding</keyword>
<dbReference type="Pfam" id="PF00440">
    <property type="entry name" value="TetR_N"/>
    <property type="match status" value="1"/>
</dbReference>
<dbReference type="EMBL" id="CP094970">
    <property type="protein sequence ID" value="UYM03357.1"/>
    <property type="molecule type" value="Genomic_DNA"/>
</dbReference>
<evidence type="ECO:0000313" key="4">
    <source>
        <dbReference type="EMBL" id="UYM03357.1"/>
    </source>
</evidence>
<accession>A0AA46YIV5</accession>
<dbReference type="InterPro" id="IPR001647">
    <property type="entry name" value="HTH_TetR"/>
</dbReference>
<dbReference type="InterPro" id="IPR041678">
    <property type="entry name" value="TetR_C_16"/>
</dbReference>
<evidence type="ECO:0000256" key="1">
    <source>
        <dbReference type="ARBA" id="ARBA00023125"/>
    </source>
</evidence>
<dbReference type="SUPFAM" id="SSF48498">
    <property type="entry name" value="Tetracyclin repressor-like, C-terminal domain"/>
    <property type="match status" value="1"/>
</dbReference>
<dbReference type="GO" id="GO:0003700">
    <property type="term" value="F:DNA-binding transcription factor activity"/>
    <property type="evidence" value="ECO:0007669"/>
    <property type="project" value="TreeGrafter"/>
</dbReference>
<dbReference type="PANTHER" id="PTHR30055">
    <property type="entry name" value="HTH-TYPE TRANSCRIPTIONAL REGULATOR RUTR"/>
    <property type="match status" value="1"/>
</dbReference>
<keyword evidence="5" id="KW-1185">Reference proteome</keyword>
<feature type="DNA-binding region" description="H-T-H motif" evidence="2">
    <location>
        <begin position="37"/>
        <end position="56"/>
    </location>
</feature>
<dbReference type="RefSeq" id="WP_271631963.1">
    <property type="nucleotide sequence ID" value="NZ_CP094970.1"/>
</dbReference>
<dbReference type="InterPro" id="IPR050109">
    <property type="entry name" value="HTH-type_TetR-like_transc_reg"/>
</dbReference>
<dbReference type="InterPro" id="IPR036271">
    <property type="entry name" value="Tet_transcr_reg_TetR-rel_C_sf"/>
</dbReference>
<gene>
    <name evidence="4" type="ORF">L0C25_12395</name>
</gene>
<evidence type="ECO:0000313" key="5">
    <source>
        <dbReference type="Proteomes" id="UP001164390"/>
    </source>
</evidence>
<dbReference type="Pfam" id="PF17920">
    <property type="entry name" value="TetR_C_16"/>
    <property type="match status" value="1"/>
</dbReference>
<dbReference type="KEGG" id="sgrg:L0C25_12395"/>
<organism evidence="4 5">
    <name type="scientific">Solicola gregarius</name>
    <dbReference type="NCBI Taxonomy" id="2908642"/>
    <lineage>
        <taxon>Bacteria</taxon>
        <taxon>Bacillati</taxon>
        <taxon>Actinomycetota</taxon>
        <taxon>Actinomycetes</taxon>
        <taxon>Propionibacteriales</taxon>
        <taxon>Nocardioidaceae</taxon>
        <taxon>Solicola</taxon>
    </lineage>
</organism>
<dbReference type="PANTHER" id="PTHR30055:SF235">
    <property type="entry name" value="TRANSCRIPTIONAL REGULATORY PROTEIN"/>
    <property type="match status" value="1"/>
</dbReference>
<feature type="domain" description="HTH tetR-type" evidence="3">
    <location>
        <begin position="14"/>
        <end position="74"/>
    </location>
</feature>
<dbReference type="Gene3D" id="1.10.357.10">
    <property type="entry name" value="Tetracycline Repressor, domain 2"/>
    <property type="match status" value="1"/>
</dbReference>
<name>A0AA46YIV5_9ACTN</name>
<dbReference type="SUPFAM" id="SSF46689">
    <property type="entry name" value="Homeodomain-like"/>
    <property type="match status" value="1"/>
</dbReference>
<dbReference type="GO" id="GO:0000976">
    <property type="term" value="F:transcription cis-regulatory region binding"/>
    <property type="evidence" value="ECO:0007669"/>
    <property type="project" value="TreeGrafter"/>
</dbReference>
<reference evidence="4" key="1">
    <citation type="submission" date="2022-01" db="EMBL/GenBank/DDBJ databases">
        <title>Nocardioidaceae gen. sp. A5X3R13.</title>
        <authorList>
            <person name="Lopez Marin M.A."/>
            <person name="Uhlik O."/>
        </authorList>
    </citation>
    <scope>NUCLEOTIDE SEQUENCE</scope>
    <source>
        <strain evidence="4">A5X3R13</strain>
    </source>
</reference>
<dbReference type="Gene3D" id="1.10.10.60">
    <property type="entry name" value="Homeodomain-like"/>
    <property type="match status" value="1"/>
</dbReference>
<protein>
    <submittedName>
        <fullName evidence="4">TetR family transcriptional regulator</fullName>
    </submittedName>
</protein>
<sequence length="202" mass="21652">MMKISRVGRPRANAHVRDAILDAAHRQFNSVGYHAATLRAIAADAGVDAAMIAYYFGSKHALLGEVVELRADPASILAERIDAPLAELPRTVLAAVLAAWEAPEERPTLLVRVADDPALSRMLKEYVETELVGPITRRIEREGFGHAEAESRAIAFAVQLIGLVFARYVVVVGPIADASPDELTELIAPALDAVLSIDAPTA</sequence>
<dbReference type="AlphaFoldDB" id="A0AA46YIV5"/>